<sequence>KTCTQLSGPAYFQLMACRKGQQCSLQDLSERHAPNSVDQLTFN</sequence>
<reference evidence="1" key="2">
    <citation type="submission" date="2016-06" db="EMBL/GenBank/DDBJ databases">
        <title>The genome of a short-lived fish provides insights into sex chromosome evolution and the genetic control of aging.</title>
        <authorList>
            <person name="Reichwald K."/>
            <person name="Felder M."/>
            <person name="Petzold A."/>
            <person name="Koch P."/>
            <person name="Groth M."/>
            <person name="Platzer M."/>
        </authorList>
    </citation>
    <scope>NUCLEOTIDE SEQUENCE</scope>
    <source>
        <tissue evidence="1">Brain</tissue>
    </source>
</reference>
<accession>A0A1A7WFI1</accession>
<feature type="non-terminal residue" evidence="1">
    <location>
        <position position="43"/>
    </location>
</feature>
<gene>
    <name evidence="1" type="primary">Nfu_g_1_015299</name>
</gene>
<dbReference type="EMBL" id="HADW01003342">
    <property type="protein sequence ID" value="SBP04742.1"/>
    <property type="molecule type" value="Transcribed_RNA"/>
</dbReference>
<protein>
    <submittedName>
        <fullName evidence="1">Uncharacterized protein</fullName>
    </submittedName>
</protein>
<feature type="non-terminal residue" evidence="1">
    <location>
        <position position="1"/>
    </location>
</feature>
<evidence type="ECO:0000313" key="1">
    <source>
        <dbReference type="EMBL" id="SBP04742.1"/>
    </source>
</evidence>
<dbReference type="AlphaFoldDB" id="A0A1A7WFI1"/>
<reference evidence="1" key="1">
    <citation type="submission" date="2016-05" db="EMBL/GenBank/DDBJ databases">
        <authorList>
            <person name="Lavstsen T."/>
            <person name="Jespersen J.S."/>
        </authorList>
    </citation>
    <scope>NUCLEOTIDE SEQUENCE</scope>
    <source>
        <tissue evidence="1">Brain</tissue>
    </source>
</reference>
<organism evidence="1">
    <name type="scientific">Iconisemion striatum</name>
    <dbReference type="NCBI Taxonomy" id="60296"/>
    <lineage>
        <taxon>Eukaryota</taxon>
        <taxon>Metazoa</taxon>
        <taxon>Chordata</taxon>
        <taxon>Craniata</taxon>
        <taxon>Vertebrata</taxon>
        <taxon>Euteleostomi</taxon>
        <taxon>Actinopterygii</taxon>
        <taxon>Neopterygii</taxon>
        <taxon>Teleostei</taxon>
        <taxon>Neoteleostei</taxon>
        <taxon>Acanthomorphata</taxon>
        <taxon>Ovalentaria</taxon>
        <taxon>Atherinomorphae</taxon>
        <taxon>Cyprinodontiformes</taxon>
        <taxon>Nothobranchiidae</taxon>
        <taxon>Iconisemion</taxon>
    </lineage>
</organism>
<name>A0A1A7WFI1_9TELE</name>
<proteinExistence type="predicted"/>